<organism evidence="1 2">
    <name type="scientific">Streptomyces halstedii</name>
    <dbReference type="NCBI Taxonomy" id="1944"/>
    <lineage>
        <taxon>Bacteria</taxon>
        <taxon>Bacillati</taxon>
        <taxon>Actinomycetota</taxon>
        <taxon>Actinomycetes</taxon>
        <taxon>Kitasatosporales</taxon>
        <taxon>Streptomycetaceae</taxon>
        <taxon>Streptomyces</taxon>
    </lineage>
</organism>
<gene>
    <name evidence="1" type="ORF">G3I29_16590</name>
</gene>
<sequence length="121" mass="13026">MAFVDQMKAVGHAVESILMALNQAGLKVAARNLRTWCAPASGTNGPAARTVSDALVEDAVRHLAFTTNAAGQRVLAPEGLYGRRKMLALMPDRHPAPRYDVGKTVKHPETLKAIGRPGRSW</sequence>
<dbReference type="AlphaFoldDB" id="A0A6N9TZZ7"/>
<protein>
    <submittedName>
        <fullName evidence="1">Uncharacterized protein</fullName>
    </submittedName>
</protein>
<evidence type="ECO:0000313" key="2">
    <source>
        <dbReference type="Proteomes" id="UP000471293"/>
    </source>
</evidence>
<comment type="caution">
    <text evidence="1">The sequence shown here is derived from an EMBL/GenBank/DDBJ whole genome shotgun (WGS) entry which is preliminary data.</text>
</comment>
<accession>A0A6N9TZZ7</accession>
<reference evidence="1 2" key="1">
    <citation type="submission" date="2020-01" db="EMBL/GenBank/DDBJ databases">
        <title>Insect and environment-associated Actinomycetes.</title>
        <authorList>
            <person name="Currrie C."/>
            <person name="Chevrette M."/>
            <person name="Carlson C."/>
            <person name="Stubbendieck R."/>
            <person name="Wendt-Pienkowski E."/>
        </authorList>
    </citation>
    <scope>NUCLEOTIDE SEQUENCE [LARGE SCALE GENOMIC DNA]</scope>
    <source>
        <strain evidence="1 2">SID11342</strain>
    </source>
</reference>
<proteinExistence type="predicted"/>
<evidence type="ECO:0000313" key="1">
    <source>
        <dbReference type="EMBL" id="NEA17100.1"/>
    </source>
</evidence>
<dbReference type="RefSeq" id="WP_164345558.1">
    <property type="nucleotide sequence ID" value="NZ_JAAGLQ010000336.1"/>
</dbReference>
<dbReference type="EMBL" id="JAAGLQ010000336">
    <property type="protein sequence ID" value="NEA17100.1"/>
    <property type="molecule type" value="Genomic_DNA"/>
</dbReference>
<name>A0A6N9TZZ7_STRHA</name>
<dbReference type="Proteomes" id="UP000471293">
    <property type="component" value="Unassembled WGS sequence"/>
</dbReference>